<dbReference type="Proteomes" id="UP000005632">
    <property type="component" value="Chromosome"/>
</dbReference>
<dbReference type="KEGG" id="sgp:SpiGrapes_1118"/>
<proteinExistence type="predicted"/>
<evidence type="ECO:0000313" key="1">
    <source>
        <dbReference type="EMBL" id="AEV28938.1"/>
    </source>
</evidence>
<protein>
    <recommendedName>
        <fullName evidence="3">DUF2806 domain-containing protein</fullName>
    </recommendedName>
</protein>
<dbReference type="OrthoDB" id="305854at2"/>
<name>G8QS77_SPHPG</name>
<dbReference type="HOGENOM" id="CLU_067291_1_0_12"/>
<gene>
    <name evidence="1" type="ordered locus">SpiGrapes_1118</name>
</gene>
<evidence type="ECO:0008006" key="3">
    <source>
        <dbReference type="Google" id="ProtNLM"/>
    </source>
</evidence>
<dbReference type="AlphaFoldDB" id="G8QS77"/>
<reference evidence="1 2" key="1">
    <citation type="submission" date="2011-11" db="EMBL/GenBank/DDBJ databases">
        <title>Complete sequence of Spirochaeta sp. grapes.</title>
        <authorList>
            <consortium name="US DOE Joint Genome Institute"/>
            <person name="Lucas S."/>
            <person name="Han J."/>
            <person name="Lapidus A."/>
            <person name="Cheng J.-F."/>
            <person name="Goodwin L."/>
            <person name="Pitluck S."/>
            <person name="Peters L."/>
            <person name="Ovchinnikova G."/>
            <person name="Munk A.C."/>
            <person name="Detter J.C."/>
            <person name="Han C."/>
            <person name="Tapia R."/>
            <person name="Land M."/>
            <person name="Hauser L."/>
            <person name="Kyrpides N."/>
            <person name="Ivanova N."/>
            <person name="Pagani I."/>
            <person name="Ritalahtilisa K."/>
            <person name="Loeffler F."/>
            <person name="Woyke T."/>
        </authorList>
    </citation>
    <scope>NUCLEOTIDE SEQUENCE [LARGE SCALE GENOMIC DNA]</scope>
    <source>
        <strain evidence="2">ATCC BAA-1885 / DSM 22778 / Grapes</strain>
    </source>
</reference>
<dbReference type="InterPro" id="IPR021254">
    <property type="entry name" value="DUF2806"/>
</dbReference>
<organism evidence="1 2">
    <name type="scientific">Sphaerochaeta pleomorpha (strain ATCC BAA-1885 / DSM 22778 / Grapes)</name>
    <dbReference type="NCBI Taxonomy" id="158190"/>
    <lineage>
        <taxon>Bacteria</taxon>
        <taxon>Pseudomonadati</taxon>
        <taxon>Spirochaetota</taxon>
        <taxon>Spirochaetia</taxon>
        <taxon>Spirochaetales</taxon>
        <taxon>Sphaerochaetaceae</taxon>
        <taxon>Sphaerochaeta</taxon>
    </lineage>
</organism>
<accession>G8QS77</accession>
<dbReference type="eggNOG" id="ENOG5031NZV">
    <property type="taxonomic scope" value="Bacteria"/>
</dbReference>
<keyword evidence="2" id="KW-1185">Reference proteome</keyword>
<evidence type="ECO:0000313" key="2">
    <source>
        <dbReference type="Proteomes" id="UP000005632"/>
    </source>
</evidence>
<dbReference type="Pfam" id="PF10987">
    <property type="entry name" value="DUF2806"/>
    <property type="match status" value="1"/>
</dbReference>
<dbReference type="RefSeq" id="WP_014269787.1">
    <property type="nucleotide sequence ID" value="NC_016633.1"/>
</dbReference>
<sequence length="288" mass="32942">MKEPEDLLETISKLAEPINTAIIKIANATGVIYEPTRVKRKAKAEAMTDLIRMRTLFGFTKKESQSIMRMNYIKHDNYQGVLNKAIPNFKVSSSTFNPNKVDQDWLRLHFEKSSISSDDEMQHLWAKIIAGEFNCPGSFSRQTLVIVEQLDKGTAQLFTRFGSCFFKFGGLLSAYYIENDETERILGISYFDTIQLESLGLIKKQIKTGFKTLGLISDESVMNYEYFDEEGDIPLQSTKDGDQEFYSLPVESILLTRTGRELGEICGATKNLEYLNYVKKRWEKQPKG</sequence>
<dbReference type="EMBL" id="CP003155">
    <property type="protein sequence ID" value="AEV28938.1"/>
    <property type="molecule type" value="Genomic_DNA"/>
</dbReference>